<dbReference type="EMBL" id="JACHEF010000005">
    <property type="protein sequence ID" value="MBB6412258.1"/>
    <property type="molecule type" value="Genomic_DNA"/>
</dbReference>
<dbReference type="InterPro" id="IPR002781">
    <property type="entry name" value="TM_pro_TauE-like"/>
</dbReference>
<feature type="transmembrane region" description="Helical" evidence="5">
    <location>
        <begin position="226"/>
        <end position="244"/>
    </location>
</feature>
<evidence type="ECO:0000313" key="7">
    <source>
        <dbReference type="Proteomes" id="UP000556329"/>
    </source>
</evidence>
<comment type="caution">
    <text evidence="6">The sequence shown here is derived from an EMBL/GenBank/DDBJ whole genome shotgun (WGS) entry which is preliminary data.</text>
</comment>
<dbReference type="AlphaFoldDB" id="A0A841PI09"/>
<proteinExistence type="inferred from homology"/>
<evidence type="ECO:0000256" key="1">
    <source>
        <dbReference type="ARBA" id="ARBA00004141"/>
    </source>
</evidence>
<dbReference type="Pfam" id="PF01925">
    <property type="entry name" value="TauE"/>
    <property type="match status" value="1"/>
</dbReference>
<evidence type="ECO:0000256" key="5">
    <source>
        <dbReference type="RuleBase" id="RU363041"/>
    </source>
</evidence>
<evidence type="ECO:0000256" key="4">
    <source>
        <dbReference type="ARBA" id="ARBA00023136"/>
    </source>
</evidence>
<evidence type="ECO:0000256" key="3">
    <source>
        <dbReference type="ARBA" id="ARBA00022989"/>
    </source>
</evidence>
<keyword evidence="3 5" id="KW-1133">Transmembrane helix</keyword>
<dbReference type="Proteomes" id="UP000556329">
    <property type="component" value="Unassembled WGS sequence"/>
</dbReference>
<sequence>MITLLFTAELAAAVLATSFISGIFGMAGGMILIAVLMAIMPLTVAMVLHGITQLTANSWRAWIWWSAIRWRIAAFYAAGALTAALLVGAVELVPSKPGALITLALLSFAGLCVPRALAPDIRKSGHGVCCGFLCTVLQLTAGVSGPVLDVFFVRSGLDRRQTVATKAAIQALGHFLKVVYFGQLLVAGTDVLAPTAVALAITLAAIGTQLSRRALDAISDTHFMRWSRWLIVATAATCLIQGMVQLGTDLGPFATPAEAAPGTTTRTTTVNRTLPSPEILPLGAECSEIGAAWRPGPPTQQLDKSFHCLPPSQWNRDGLYLLVVSRSFPKPDLTFRIMLPIGSSDRP</sequence>
<feature type="transmembrane region" description="Helical" evidence="5">
    <location>
        <begin position="72"/>
        <end position="93"/>
    </location>
</feature>
<name>A0A841PI09_9HYPH</name>
<keyword evidence="7" id="KW-1185">Reference proteome</keyword>
<feature type="transmembrane region" description="Helical" evidence="5">
    <location>
        <begin position="26"/>
        <end position="51"/>
    </location>
</feature>
<dbReference type="RefSeq" id="WP_184875172.1">
    <property type="nucleotide sequence ID" value="NZ_JACHEF010000005.1"/>
</dbReference>
<evidence type="ECO:0000256" key="2">
    <source>
        <dbReference type="ARBA" id="ARBA00022692"/>
    </source>
</evidence>
<keyword evidence="5" id="KW-1003">Cell membrane</keyword>
<keyword evidence="4 5" id="KW-0472">Membrane</keyword>
<protein>
    <recommendedName>
        <fullName evidence="5">Probable membrane transporter protein</fullName>
    </recommendedName>
</protein>
<feature type="transmembrane region" description="Helical" evidence="5">
    <location>
        <begin position="180"/>
        <end position="206"/>
    </location>
</feature>
<evidence type="ECO:0000313" key="6">
    <source>
        <dbReference type="EMBL" id="MBB6412258.1"/>
    </source>
</evidence>
<organism evidence="6 7">
    <name type="scientific">Mesorhizobium sangaii</name>
    <dbReference type="NCBI Taxonomy" id="505389"/>
    <lineage>
        <taxon>Bacteria</taxon>
        <taxon>Pseudomonadati</taxon>
        <taxon>Pseudomonadota</taxon>
        <taxon>Alphaproteobacteria</taxon>
        <taxon>Hyphomicrobiales</taxon>
        <taxon>Phyllobacteriaceae</taxon>
        <taxon>Mesorhizobium</taxon>
    </lineage>
</organism>
<accession>A0A841PI09</accession>
<feature type="transmembrane region" description="Helical" evidence="5">
    <location>
        <begin position="130"/>
        <end position="153"/>
    </location>
</feature>
<comment type="subcellular location">
    <subcellularLocation>
        <location evidence="5">Cell membrane</location>
        <topology evidence="5">Multi-pass membrane protein</topology>
    </subcellularLocation>
    <subcellularLocation>
        <location evidence="1">Membrane</location>
        <topology evidence="1">Multi-pass membrane protein</topology>
    </subcellularLocation>
</comment>
<dbReference type="GO" id="GO:0005886">
    <property type="term" value="C:plasma membrane"/>
    <property type="evidence" value="ECO:0007669"/>
    <property type="project" value="UniProtKB-SubCell"/>
</dbReference>
<reference evidence="6 7" key="1">
    <citation type="submission" date="2020-08" db="EMBL/GenBank/DDBJ databases">
        <title>Genomic Encyclopedia of Type Strains, Phase IV (KMG-IV): sequencing the most valuable type-strain genomes for metagenomic binning, comparative biology and taxonomic classification.</title>
        <authorList>
            <person name="Goeker M."/>
        </authorList>
    </citation>
    <scope>NUCLEOTIDE SEQUENCE [LARGE SCALE GENOMIC DNA]</scope>
    <source>
        <strain evidence="6 7">DSM 100039</strain>
    </source>
</reference>
<comment type="similarity">
    <text evidence="5">Belongs to the 4-toluene sulfonate uptake permease (TSUP) (TC 2.A.102) family.</text>
</comment>
<keyword evidence="2 5" id="KW-0812">Transmembrane</keyword>
<gene>
    <name evidence="6" type="ORF">HNQ71_004948</name>
</gene>
<feature type="transmembrane region" description="Helical" evidence="5">
    <location>
        <begin position="99"/>
        <end position="118"/>
    </location>
</feature>